<gene>
    <name evidence="1" type="ORF">bhn_I0920</name>
</gene>
<dbReference type="AlphaFoldDB" id="A0A1D9P0S6"/>
<evidence type="ECO:0008006" key="3">
    <source>
        <dbReference type="Google" id="ProtNLM"/>
    </source>
</evidence>
<protein>
    <recommendedName>
        <fullName evidence="3">DUF4869 domain-containing protein</fullName>
    </recommendedName>
</protein>
<dbReference type="Pfam" id="PF16163">
    <property type="entry name" value="DUF4869"/>
    <property type="match status" value="1"/>
</dbReference>
<sequence>MLRIIFGETEGAMHVPSWFRFNYEEEWFEDPLVAEMMADVDKSCYKGNQLIVNDELGPIPPERLSEGVQTLICIYKMPDLMYNATKCGENCAKWLVEIGRREDVTVNLRYYLPFDDCGDIEIEILNAHKKVYSAEEYMHIALKYV</sequence>
<evidence type="ECO:0000313" key="2">
    <source>
        <dbReference type="Proteomes" id="UP000179284"/>
    </source>
</evidence>
<evidence type="ECO:0000313" key="1">
    <source>
        <dbReference type="EMBL" id="AOZ95954.1"/>
    </source>
</evidence>
<dbReference type="KEGG" id="bhu:bhn_I0920"/>
<reference evidence="2" key="1">
    <citation type="submission" date="2016-10" db="EMBL/GenBank/DDBJ databases">
        <title>The complete genome sequence of the rumen bacterium Butyrivibrio hungatei MB2003.</title>
        <authorList>
            <person name="Palevich N."/>
            <person name="Kelly W.J."/>
            <person name="Leahy S.C."/>
            <person name="Altermann E."/>
            <person name="Rakonjac J."/>
            <person name="Attwood G.T."/>
        </authorList>
    </citation>
    <scope>NUCLEOTIDE SEQUENCE [LARGE SCALE GENOMIC DNA]</scope>
    <source>
        <strain evidence="2">MB2003</strain>
    </source>
</reference>
<keyword evidence="2" id="KW-1185">Reference proteome</keyword>
<name>A0A1D9P0S6_9FIRM</name>
<proteinExistence type="predicted"/>
<dbReference type="RefSeq" id="WP_071175681.1">
    <property type="nucleotide sequence ID" value="NZ_CP017831.1"/>
</dbReference>
<accession>A0A1D9P0S6</accession>
<dbReference type="Proteomes" id="UP000179284">
    <property type="component" value="Chromosome I"/>
</dbReference>
<dbReference type="InterPro" id="IPR032360">
    <property type="entry name" value="DUF4869"/>
</dbReference>
<dbReference type="OrthoDB" id="3183892at2"/>
<dbReference type="EMBL" id="CP017831">
    <property type="protein sequence ID" value="AOZ95954.1"/>
    <property type="molecule type" value="Genomic_DNA"/>
</dbReference>
<organism evidence="1 2">
    <name type="scientific">Butyrivibrio hungatei</name>
    <dbReference type="NCBI Taxonomy" id="185008"/>
    <lineage>
        <taxon>Bacteria</taxon>
        <taxon>Bacillati</taxon>
        <taxon>Bacillota</taxon>
        <taxon>Clostridia</taxon>
        <taxon>Lachnospirales</taxon>
        <taxon>Lachnospiraceae</taxon>
        <taxon>Butyrivibrio</taxon>
    </lineage>
</organism>